<sequence>MIGARTGKTKPYHWSYFIQVKFEGSKNLGIAHQLRGMPGAFYYKGPEEVDLAKSGSRKEQVEIGEVDDSKLDRVHEILKGVRIDTVESSGWNCQNWALDGFEKLKEAGFVWDSFTLEVLKNWLNEPEA</sequence>
<proteinExistence type="predicted"/>
<dbReference type="Pfam" id="PF20174">
    <property type="entry name" value="DUF6540"/>
    <property type="match status" value="1"/>
</dbReference>
<gene>
    <name evidence="1" type="ORF">QBC46DRAFT_386097</name>
</gene>
<organism evidence="1 2">
    <name type="scientific">Diplogelasinospora grovesii</name>
    <dbReference type="NCBI Taxonomy" id="303347"/>
    <lineage>
        <taxon>Eukaryota</taxon>
        <taxon>Fungi</taxon>
        <taxon>Dikarya</taxon>
        <taxon>Ascomycota</taxon>
        <taxon>Pezizomycotina</taxon>
        <taxon>Sordariomycetes</taxon>
        <taxon>Sordariomycetidae</taxon>
        <taxon>Sordariales</taxon>
        <taxon>Diplogelasinosporaceae</taxon>
        <taxon>Diplogelasinospora</taxon>
    </lineage>
</organism>
<evidence type="ECO:0000313" key="1">
    <source>
        <dbReference type="EMBL" id="KAK3940147.1"/>
    </source>
</evidence>
<accession>A0AAN6N6K4</accession>
<name>A0AAN6N6K4_9PEZI</name>
<comment type="caution">
    <text evidence="1">The sequence shown here is derived from an EMBL/GenBank/DDBJ whole genome shotgun (WGS) entry which is preliminary data.</text>
</comment>
<evidence type="ECO:0000313" key="2">
    <source>
        <dbReference type="Proteomes" id="UP001303473"/>
    </source>
</evidence>
<dbReference type="InterPro" id="IPR046670">
    <property type="entry name" value="DUF6540"/>
</dbReference>
<reference evidence="2" key="1">
    <citation type="journal article" date="2023" name="Mol. Phylogenet. Evol.">
        <title>Genome-scale phylogeny and comparative genomics of the fungal order Sordariales.</title>
        <authorList>
            <person name="Hensen N."/>
            <person name="Bonometti L."/>
            <person name="Westerberg I."/>
            <person name="Brannstrom I.O."/>
            <person name="Guillou S."/>
            <person name="Cros-Aarteil S."/>
            <person name="Calhoun S."/>
            <person name="Haridas S."/>
            <person name="Kuo A."/>
            <person name="Mondo S."/>
            <person name="Pangilinan J."/>
            <person name="Riley R."/>
            <person name="LaButti K."/>
            <person name="Andreopoulos B."/>
            <person name="Lipzen A."/>
            <person name="Chen C."/>
            <person name="Yan M."/>
            <person name="Daum C."/>
            <person name="Ng V."/>
            <person name="Clum A."/>
            <person name="Steindorff A."/>
            <person name="Ohm R.A."/>
            <person name="Martin F."/>
            <person name="Silar P."/>
            <person name="Natvig D.O."/>
            <person name="Lalanne C."/>
            <person name="Gautier V."/>
            <person name="Ament-Velasquez S.L."/>
            <person name="Kruys A."/>
            <person name="Hutchinson M.I."/>
            <person name="Powell A.J."/>
            <person name="Barry K."/>
            <person name="Miller A.N."/>
            <person name="Grigoriev I.V."/>
            <person name="Debuchy R."/>
            <person name="Gladieux P."/>
            <person name="Hiltunen Thoren M."/>
            <person name="Johannesson H."/>
        </authorList>
    </citation>
    <scope>NUCLEOTIDE SEQUENCE [LARGE SCALE GENOMIC DNA]</scope>
    <source>
        <strain evidence="2">CBS 340.73</strain>
    </source>
</reference>
<dbReference type="EMBL" id="MU853800">
    <property type="protein sequence ID" value="KAK3940147.1"/>
    <property type="molecule type" value="Genomic_DNA"/>
</dbReference>
<keyword evidence="2" id="KW-1185">Reference proteome</keyword>
<protein>
    <submittedName>
        <fullName evidence="1">Uncharacterized protein</fullName>
    </submittedName>
</protein>
<dbReference type="AlphaFoldDB" id="A0AAN6N6K4"/>
<dbReference type="Proteomes" id="UP001303473">
    <property type="component" value="Unassembled WGS sequence"/>
</dbReference>